<feature type="compositionally biased region" description="Polar residues" evidence="1">
    <location>
        <begin position="777"/>
        <end position="787"/>
    </location>
</feature>
<feature type="compositionally biased region" description="Basic and acidic residues" evidence="1">
    <location>
        <begin position="586"/>
        <end position="599"/>
    </location>
</feature>
<keyword evidence="3" id="KW-1185">Reference proteome</keyword>
<dbReference type="EMBL" id="NBIV01000005">
    <property type="protein sequence ID" value="PXF49393.1"/>
    <property type="molecule type" value="Genomic_DNA"/>
</dbReference>
<feature type="region of interest" description="Disordered" evidence="1">
    <location>
        <begin position="744"/>
        <end position="833"/>
    </location>
</feature>
<accession>A0A2V3J4Z9</accession>
<feature type="region of interest" description="Disordered" evidence="1">
    <location>
        <begin position="896"/>
        <end position="924"/>
    </location>
</feature>
<evidence type="ECO:0000256" key="1">
    <source>
        <dbReference type="SAM" id="MobiDB-lite"/>
    </source>
</evidence>
<dbReference type="AlphaFoldDB" id="A0A2V3J4Z9"/>
<feature type="region of interest" description="Disordered" evidence="1">
    <location>
        <begin position="96"/>
        <end position="150"/>
    </location>
</feature>
<evidence type="ECO:0000313" key="2">
    <source>
        <dbReference type="EMBL" id="PXF49393.1"/>
    </source>
</evidence>
<name>A0A2V3J4Z9_9FLOR</name>
<dbReference type="OrthoDB" id="10566731at2759"/>
<feature type="region of interest" description="Disordered" evidence="1">
    <location>
        <begin position="1"/>
        <end position="42"/>
    </location>
</feature>
<feature type="compositionally biased region" description="Polar residues" evidence="1">
    <location>
        <begin position="758"/>
        <end position="768"/>
    </location>
</feature>
<gene>
    <name evidence="2" type="ORF">BWQ96_00709</name>
</gene>
<proteinExistence type="predicted"/>
<comment type="caution">
    <text evidence="2">The sequence shown here is derived from an EMBL/GenBank/DDBJ whole genome shotgun (WGS) entry which is preliminary data.</text>
</comment>
<dbReference type="Proteomes" id="UP000247409">
    <property type="component" value="Unassembled WGS sequence"/>
</dbReference>
<feature type="region of interest" description="Disordered" evidence="1">
    <location>
        <begin position="578"/>
        <end position="602"/>
    </location>
</feature>
<reference evidence="2 3" key="1">
    <citation type="journal article" date="2018" name="Mol. Biol. Evol.">
        <title>Analysis of the draft genome of the red seaweed Gracilariopsis chorda provides insights into genome size evolution in Rhodophyta.</title>
        <authorList>
            <person name="Lee J."/>
            <person name="Yang E.C."/>
            <person name="Graf L."/>
            <person name="Yang J.H."/>
            <person name="Qiu H."/>
            <person name="Zel Zion U."/>
            <person name="Chan C.X."/>
            <person name="Stephens T.G."/>
            <person name="Weber A.P.M."/>
            <person name="Boo G.H."/>
            <person name="Boo S.M."/>
            <person name="Kim K.M."/>
            <person name="Shin Y."/>
            <person name="Jung M."/>
            <person name="Lee S.J."/>
            <person name="Yim H.S."/>
            <person name="Lee J.H."/>
            <person name="Bhattacharya D."/>
            <person name="Yoon H.S."/>
        </authorList>
    </citation>
    <scope>NUCLEOTIDE SEQUENCE [LARGE SCALE GENOMIC DNA]</scope>
    <source>
        <strain evidence="2 3">SKKU-2015</strain>
        <tissue evidence="2">Whole body</tissue>
    </source>
</reference>
<feature type="compositionally biased region" description="Polar residues" evidence="1">
    <location>
        <begin position="796"/>
        <end position="832"/>
    </location>
</feature>
<feature type="compositionally biased region" description="Basic and acidic residues" evidence="1">
    <location>
        <begin position="103"/>
        <end position="115"/>
    </location>
</feature>
<sequence length="1046" mass="117920">MDIAAIPNKRKHTTKRSPSPPSKRHRHSSPEGPRFGEEEDQDEVDFLNRPGAKKELVNELGLLSISTAFESATDDAEAYLPVCSAHEHIQHILDTYEGDDSGDDVKDGRHGDHLKHPSVPSLDHASQVKETQQQQEQHPLPTQQTASDAPIQPTASIREKSVLRQAVAPPWKQSVPYKPLFWPVSDLHKTVAFKKPSASEDYPHEGDEHLNLLDLSENLKLGTLWTRLRENLMADLLIDHRFVPRSHQVERDDFLKACIRLRHMVHPNRLSVLLGTSSRPPQYCEFLLNAMLGFYNVPDIRRKIDPRSRFFKTHVHIDVYHDALYPDNDPIIKRLDRLQKRDESAKGSDHERLAVSGQCGDSYQDELILLSDDPIDRESDQEENETPKFVSQLLQYADSVVEEFAEYASYVLRSYMHSISGETFYNVNDFAKHCQQLGIPFLDAQRSDVNHDDGDLKWINEPILAATIGKRSTIKEPLQLWKHAVDNFSEQNLARCALIRTNSLLDWLEYVVILKNPKRRIEDHFMYERPVVCLAPVALLHLSDIAANFALDVLRTAVRIAETEQDCQAAEKNENVAEGANGIRVQDSEGRNEHLKPDNDDNEDEDLVIEIGDIHKAARSKLRNTACEGAVAMHILSDDVKHDSNKFIDFLRTESQWPRRKIRPYTSAETFKLCSRFPVAVVSIPHSAICEKRAIVMGMTYLRHNDVYTPGAGAFWPRRRLPALRRRLELSEVPYIGAQGSRVEGAVTGGNQDRGVSDPSTNVANGLTSRGKEDPSTAIQANCTVNSEKIVGARPTPSSDNNNDNETTPQGGVTGNVQTQVTGEGDSQQQRSAKFAALHEKGAAENTGSCPGQDIQGSTAAYHSDLAKRRWNTMKKKYTEFFNDTNEAKKLRAQYANKSVQPKDLHAAAVSRSKTDSESEEEVDTDIGDDDYLRHSSSSLCYNRFHWIVLHALGINIGQRTSVHRPLTYASAANYTNFRHFTSTKALSIDREALYELASLTELIVRDEAEILMECAIQDDGRPWIDRADVALVHAVRKKEFPYTHV</sequence>
<organism evidence="2 3">
    <name type="scientific">Gracilariopsis chorda</name>
    <dbReference type="NCBI Taxonomy" id="448386"/>
    <lineage>
        <taxon>Eukaryota</taxon>
        <taxon>Rhodophyta</taxon>
        <taxon>Florideophyceae</taxon>
        <taxon>Rhodymeniophycidae</taxon>
        <taxon>Gracilariales</taxon>
        <taxon>Gracilariaceae</taxon>
        <taxon>Gracilariopsis</taxon>
    </lineage>
</organism>
<protein>
    <submittedName>
        <fullName evidence="2">Uncharacterized protein</fullName>
    </submittedName>
</protein>
<feature type="compositionally biased region" description="Low complexity" evidence="1">
    <location>
        <begin position="130"/>
        <end position="145"/>
    </location>
</feature>
<evidence type="ECO:0000313" key="3">
    <source>
        <dbReference type="Proteomes" id="UP000247409"/>
    </source>
</evidence>